<dbReference type="PROSITE" id="PS50111">
    <property type="entry name" value="CHEMOTAXIS_TRANSDUC_2"/>
    <property type="match status" value="1"/>
</dbReference>
<dbReference type="GO" id="GO:0007165">
    <property type="term" value="P:signal transduction"/>
    <property type="evidence" value="ECO:0007669"/>
    <property type="project" value="UniProtKB-KW"/>
</dbReference>
<evidence type="ECO:0000256" key="1">
    <source>
        <dbReference type="ARBA" id="ARBA00023224"/>
    </source>
</evidence>
<dbReference type="GO" id="GO:0016020">
    <property type="term" value="C:membrane"/>
    <property type="evidence" value="ECO:0007669"/>
    <property type="project" value="InterPro"/>
</dbReference>
<accession>A0A369BFD4</accession>
<reference evidence="4 5" key="1">
    <citation type="submission" date="2018-07" db="EMBL/GenBank/DDBJ databases">
        <title>Genomic Encyclopedia of Type Strains, Phase III (KMG-III): the genomes of soil and plant-associated and newly described type strains.</title>
        <authorList>
            <person name="Whitman W."/>
        </authorList>
    </citation>
    <scope>NUCLEOTIDE SEQUENCE [LARGE SCALE GENOMIC DNA]</scope>
    <source>
        <strain evidence="4 5">CECT 8333</strain>
    </source>
</reference>
<sequence length="167" mass="17523">MLALNASIEAAKAGDQGKGFAVVASEVRKLAEGSEKSAHQIEELIGGIQAEVRRAQNSMENAKKGVEEGIVAVDISGRSFSRIRKAVRGTGEKIEGVLTSAQDLADGARRVTGSMSDIRFVAEEVTGNTQTISAAAEQQLASMEEIASSSAELSRMAAQLQELAGKF</sequence>
<gene>
    <name evidence="4" type="ORF">DFP94_105204</name>
</gene>
<dbReference type="SMART" id="SM00283">
    <property type="entry name" value="MA"/>
    <property type="match status" value="1"/>
</dbReference>
<dbReference type="EMBL" id="QPJW01000005">
    <property type="protein sequence ID" value="RCX19187.1"/>
    <property type="molecule type" value="Genomic_DNA"/>
</dbReference>
<feature type="domain" description="Methyl-accepting transducer" evidence="3">
    <location>
        <begin position="1"/>
        <end position="119"/>
    </location>
</feature>
<dbReference type="PANTHER" id="PTHR32089:SF114">
    <property type="entry name" value="METHYL-ACCEPTING CHEMOTAXIS PROTEIN MCPB"/>
    <property type="match status" value="1"/>
</dbReference>
<name>A0A369BFD4_9BACL</name>
<keyword evidence="5" id="KW-1185">Reference proteome</keyword>
<dbReference type="PANTHER" id="PTHR32089">
    <property type="entry name" value="METHYL-ACCEPTING CHEMOTAXIS PROTEIN MCPB"/>
    <property type="match status" value="1"/>
</dbReference>
<comment type="caution">
    <text evidence="4">The sequence shown here is derived from an EMBL/GenBank/DDBJ whole genome shotgun (WGS) entry which is preliminary data.</text>
</comment>
<dbReference type="OrthoDB" id="243053at2"/>
<dbReference type="Gene3D" id="1.10.287.950">
    <property type="entry name" value="Methyl-accepting chemotaxis protein"/>
    <property type="match status" value="1"/>
</dbReference>
<evidence type="ECO:0000259" key="3">
    <source>
        <dbReference type="PROSITE" id="PS50111"/>
    </source>
</evidence>
<evidence type="ECO:0000256" key="2">
    <source>
        <dbReference type="PROSITE-ProRule" id="PRU00284"/>
    </source>
</evidence>
<proteinExistence type="predicted"/>
<dbReference type="Pfam" id="PF00015">
    <property type="entry name" value="MCPsignal"/>
    <property type="match status" value="1"/>
</dbReference>
<dbReference type="InterPro" id="IPR004089">
    <property type="entry name" value="MCPsignal_dom"/>
</dbReference>
<keyword evidence="1 2" id="KW-0807">Transducer</keyword>
<organism evidence="4 5">
    <name type="scientific">Fontibacillus phaseoli</name>
    <dbReference type="NCBI Taxonomy" id="1416533"/>
    <lineage>
        <taxon>Bacteria</taxon>
        <taxon>Bacillati</taxon>
        <taxon>Bacillota</taxon>
        <taxon>Bacilli</taxon>
        <taxon>Bacillales</taxon>
        <taxon>Paenibacillaceae</taxon>
        <taxon>Fontibacillus</taxon>
    </lineage>
</organism>
<dbReference type="SUPFAM" id="SSF58104">
    <property type="entry name" value="Methyl-accepting chemotaxis protein (MCP) signaling domain"/>
    <property type="match status" value="1"/>
</dbReference>
<protein>
    <submittedName>
        <fullName evidence="4">Methyl-accepting chemotaxis protein (MCP) signaling protein</fullName>
    </submittedName>
</protein>
<dbReference type="Proteomes" id="UP000253090">
    <property type="component" value="Unassembled WGS sequence"/>
</dbReference>
<evidence type="ECO:0000313" key="5">
    <source>
        <dbReference type="Proteomes" id="UP000253090"/>
    </source>
</evidence>
<dbReference type="RefSeq" id="WP_114497323.1">
    <property type="nucleotide sequence ID" value="NZ_QPJW01000005.1"/>
</dbReference>
<evidence type="ECO:0000313" key="4">
    <source>
        <dbReference type="EMBL" id="RCX19187.1"/>
    </source>
</evidence>
<dbReference type="AlphaFoldDB" id="A0A369BFD4"/>